<organism evidence="1 2">
    <name type="scientific">Armillaria solidipes</name>
    <dbReference type="NCBI Taxonomy" id="1076256"/>
    <lineage>
        <taxon>Eukaryota</taxon>
        <taxon>Fungi</taxon>
        <taxon>Dikarya</taxon>
        <taxon>Basidiomycota</taxon>
        <taxon>Agaricomycotina</taxon>
        <taxon>Agaricomycetes</taxon>
        <taxon>Agaricomycetidae</taxon>
        <taxon>Agaricales</taxon>
        <taxon>Marasmiineae</taxon>
        <taxon>Physalacriaceae</taxon>
        <taxon>Armillaria</taxon>
    </lineage>
</organism>
<dbReference type="Proteomes" id="UP000218334">
    <property type="component" value="Unassembled WGS sequence"/>
</dbReference>
<proteinExistence type="predicted"/>
<dbReference type="InterPro" id="IPR036852">
    <property type="entry name" value="Peptidase_S8/S53_dom_sf"/>
</dbReference>
<dbReference type="GO" id="GO:0004252">
    <property type="term" value="F:serine-type endopeptidase activity"/>
    <property type="evidence" value="ECO:0007669"/>
    <property type="project" value="InterPro"/>
</dbReference>
<accession>A0A2H3BQT2</accession>
<evidence type="ECO:0000313" key="2">
    <source>
        <dbReference type="Proteomes" id="UP000218334"/>
    </source>
</evidence>
<dbReference type="GO" id="GO:0006508">
    <property type="term" value="P:proteolysis"/>
    <property type="evidence" value="ECO:0007669"/>
    <property type="project" value="InterPro"/>
</dbReference>
<reference evidence="2" key="1">
    <citation type="journal article" date="2017" name="Nat. Ecol. Evol.">
        <title>Genome expansion and lineage-specific genetic innovations in the forest pathogenic fungi Armillaria.</title>
        <authorList>
            <person name="Sipos G."/>
            <person name="Prasanna A.N."/>
            <person name="Walter M.C."/>
            <person name="O'Connor E."/>
            <person name="Balint B."/>
            <person name="Krizsan K."/>
            <person name="Kiss B."/>
            <person name="Hess J."/>
            <person name="Varga T."/>
            <person name="Slot J."/>
            <person name="Riley R."/>
            <person name="Boka B."/>
            <person name="Rigling D."/>
            <person name="Barry K."/>
            <person name="Lee J."/>
            <person name="Mihaltcheva S."/>
            <person name="LaButti K."/>
            <person name="Lipzen A."/>
            <person name="Waldron R."/>
            <person name="Moloney N.M."/>
            <person name="Sperisen C."/>
            <person name="Kredics L."/>
            <person name="Vagvoelgyi C."/>
            <person name="Patrignani A."/>
            <person name="Fitzpatrick D."/>
            <person name="Nagy I."/>
            <person name="Doyle S."/>
            <person name="Anderson J.B."/>
            <person name="Grigoriev I.V."/>
            <person name="Gueldener U."/>
            <person name="Muensterkoetter M."/>
            <person name="Nagy L.G."/>
        </authorList>
    </citation>
    <scope>NUCLEOTIDE SEQUENCE [LARGE SCALE GENOMIC DNA]</scope>
    <source>
        <strain evidence="2">28-4</strain>
    </source>
</reference>
<dbReference type="STRING" id="1076256.A0A2H3BQT2"/>
<dbReference type="SUPFAM" id="SSF52743">
    <property type="entry name" value="Subtilisin-like"/>
    <property type="match status" value="1"/>
</dbReference>
<gene>
    <name evidence="1" type="ORF">ARMSODRAFT_1019560</name>
</gene>
<dbReference type="Gene3D" id="3.40.50.200">
    <property type="entry name" value="Peptidase S8/S53 domain"/>
    <property type="match status" value="1"/>
</dbReference>
<evidence type="ECO:0008006" key="3">
    <source>
        <dbReference type="Google" id="ProtNLM"/>
    </source>
</evidence>
<dbReference type="EMBL" id="KZ293432">
    <property type="protein sequence ID" value="PBK68418.1"/>
    <property type="molecule type" value="Genomic_DNA"/>
</dbReference>
<protein>
    <recommendedName>
        <fullName evidence="3">Peptidase S8/S53 domain-containing protein</fullName>
    </recommendedName>
</protein>
<sequence>MTPSTYTAHSIFGGRASWGATFGGYANADGNGHGTHVAQWNCRWNPIWRHFDAPNTLTEASGKPSIVSLSLGGSASATFDNGIIPVIGAGIHVVVAAGNNNTDASGTRSCYSRYHHKCYYSLQVKDSLRTFALSLLVLPPSQAPSSTSLRPDSTSRVLGLEEPLYEQHQRNQHATPHVFCLVAYLIGRNGNQSPAAISRIF</sequence>
<dbReference type="AlphaFoldDB" id="A0A2H3BQT2"/>
<evidence type="ECO:0000313" key="1">
    <source>
        <dbReference type="EMBL" id="PBK68418.1"/>
    </source>
</evidence>
<keyword evidence="2" id="KW-1185">Reference proteome</keyword>
<name>A0A2H3BQT2_9AGAR</name>